<dbReference type="Gene3D" id="3.100.10.10">
    <property type="match status" value="1"/>
</dbReference>
<gene>
    <name evidence="4" type="primary">rplO</name>
    <name evidence="7" type="ORF">A3C72_04600</name>
</gene>
<evidence type="ECO:0000256" key="3">
    <source>
        <dbReference type="ARBA" id="ARBA00023274"/>
    </source>
</evidence>
<dbReference type="InterPro" id="IPR021131">
    <property type="entry name" value="Ribosomal_uL15/eL18"/>
</dbReference>
<dbReference type="STRING" id="1802306.A3C72_04600"/>
<keyword evidence="4" id="KW-0699">rRNA-binding</keyword>
<dbReference type="GO" id="GO:0003735">
    <property type="term" value="F:structural constituent of ribosome"/>
    <property type="evidence" value="ECO:0007669"/>
    <property type="project" value="InterPro"/>
</dbReference>
<dbReference type="InterPro" id="IPR030878">
    <property type="entry name" value="Ribosomal_uL15"/>
</dbReference>
<sequence length="145" mass="15904">MQLNTLKRVHKWKKPAPVGRGSKRGKTSGRGTKGQNARSGRKKRPEIRDVIMRLPKLRGRGTNSFVSRFTRPVTFKLGEISAMFKKGEVVSKETLIVAKIISREEAKGGVKILGGGEIDKVLNFEGCEVTKSVREAIEKAGGSIS</sequence>
<evidence type="ECO:0000313" key="8">
    <source>
        <dbReference type="Proteomes" id="UP000177130"/>
    </source>
</evidence>
<evidence type="ECO:0000259" key="6">
    <source>
        <dbReference type="Pfam" id="PF00828"/>
    </source>
</evidence>
<dbReference type="SUPFAM" id="SSF52080">
    <property type="entry name" value="Ribosomal proteins L15p and L18e"/>
    <property type="match status" value="1"/>
</dbReference>
<dbReference type="EMBL" id="MHRK01000038">
    <property type="protein sequence ID" value="OHA23307.1"/>
    <property type="molecule type" value="Genomic_DNA"/>
</dbReference>
<dbReference type="Proteomes" id="UP000177130">
    <property type="component" value="Unassembled WGS sequence"/>
</dbReference>
<accession>A0A1G2MHH5</accession>
<keyword evidence="4" id="KW-0694">RNA-binding</keyword>
<feature type="region of interest" description="Disordered" evidence="5">
    <location>
        <begin position="1"/>
        <end position="46"/>
    </location>
</feature>
<dbReference type="PANTHER" id="PTHR12934:SF11">
    <property type="entry name" value="LARGE RIBOSOMAL SUBUNIT PROTEIN UL15M"/>
    <property type="match status" value="1"/>
</dbReference>
<keyword evidence="3 4" id="KW-0687">Ribonucleoprotein</keyword>
<organism evidence="7 8">
    <name type="scientific">Candidatus Taylorbacteria bacterium RIFCSPHIGHO2_02_FULL_43_32b</name>
    <dbReference type="NCBI Taxonomy" id="1802306"/>
    <lineage>
        <taxon>Bacteria</taxon>
        <taxon>Candidatus Tayloriibacteriota</taxon>
    </lineage>
</organism>
<comment type="similarity">
    <text evidence="1 4">Belongs to the universal ribosomal protein uL15 family.</text>
</comment>
<dbReference type="AlphaFoldDB" id="A0A1G2MHH5"/>
<dbReference type="HAMAP" id="MF_01341">
    <property type="entry name" value="Ribosomal_uL15"/>
    <property type="match status" value="1"/>
</dbReference>
<comment type="subunit">
    <text evidence="4">Part of the 50S ribosomal subunit.</text>
</comment>
<dbReference type="Pfam" id="PF00828">
    <property type="entry name" value="Ribosomal_L27A"/>
    <property type="match status" value="1"/>
</dbReference>
<dbReference type="InterPro" id="IPR005749">
    <property type="entry name" value="Ribosomal_uL15_bac-type"/>
</dbReference>
<evidence type="ECO:0000256" key="5">
    <source>
        <dbReference type="SAM" id="MobiDB-lite"/>
    </source>
</evidence>
<protein>
    <recommendedName>
        <fullName evidence="4">Large ribosomal subunit protein uL15</fullName>
    </recommendedName>
</protein>
<dbReference type="GO" id="GO:0015934">
    <property type="term" value="C:large ribosomal subunit"/>
    <property type="evidence" value="ECO:0007669"/>
    <property type="project" value="InterPro"/>
</dbReference>
<dbReference type="GO" id="GO:0019843">
    <property type="term" value="F:rRNA binding"/>
    <property type="evidence" value="ECO:0007669"/>
    <property type="project" value="UniProtKB-UniRule"/>
</dbReference>
<evidence type="ECO:0000256" key="2">
    <source>
        <dbReference type="ARBA" id="ARBA00022980"/>
    </source>
</evidence>
<comment type="caution">
    <text evidence="7">The sequence shown here is derived from an EMBL/GenBank/DDBJ whole genome shotgun (WGS) entry which is preliminary data.</text>
</comment>
<reference evidence="7 8" key="1">
    <citation type="journal article" date="2016" name="Nat. Commun.">
        <title>Thousands of microbial genomes shed light on interconnected biogeochemical processes in an aquifer system.</title>
        <authorList>
            <person name="Anantharaman K."/>
            <person name="Brown C.T."/>
            <person name="Hug L.A."/>
            <person name="Sharon I."/>
            <person name="Castelle C.J."/>
            <person name="Probst A.J."/>
            <person name="Thomas B.C."/>
            <person name="Singh A."/>
            <person name="Wilkins M.J."/>
            <person name="Karaoz U."/>
            <person name="Brodie E.L."/>
            <person name="Williams K.H."/>
            <person name="Hubbard S.S."/>
            <person name="Banfield J.F."/>
        </authorList>
    </citation>
    <scope>NUCLEOTIDE SEQUENCE [LARGE SCALE GENOMIC DNA]</scope>
</reference>
<name>A0A1G2MHH5_9BACT</name>
<dbReference type="PANTHER" id="PTHR12934">
    <property type="entry name" value="50S RIBOSOMAL PROTEIN L15"/>
    <property type="match status" value="1"/>
</dbReference>
<feature type="domain" description="Large ribosomal subunit protein uL15/eL18" evidence="6">
    <location>
        <begin position="76"/>
        <end position="144"/>
    </location>
</feature>
<dbReference type="InterPro" id="IPR036227">
    <property type="entry name" value="Ribosomal_uL15/eL18_sf"/>
</dbReference>
<evidence type="ECO:0000256" key="1">
    <source>
        <dbReference type="ARBA" id="ARBA00007320"/>
    </source>
</evidence>
<proteinExistence type="inferred from homology"/>
<comment type="function">
    <text evidence="4">Binds to the 23S rRNA.</text>
</comment>
<evidence type="ECO:0000256" key="4">
    <source>
        <dbReference type="HAMAP-Rule" id="MF_01341"/>
    </source>
</evidence>
<keyword evidence="2 4" id="KW-0689">Ribosomal protein</keyword>
<evidence type="ECO:0000313" key="7">
    <source>
        <dbReference type="EMBL" id="OHA23307.1"/>
    </source>
</evidence>
<dbReference type="GO" id="GO:0006412">
    <property type="term" value="P:translation"/>
    <property type="evidence" value="ECO:0007669"/>
    <property type="project" value="UniProtKB-UniRule"/>
</dbReference>